<organism evidence="11">
    <name type="scientific">Tetraselmis chuii</name>
    <dbReference type="NCBI Taxonomy" id="63592"/>
    <lineage>
        <taxon>Eukaryota</taxon>
        <taxon>Viridiplantae</taxon>
        <taxon>Chlorophyta</taxon>
        <taxon>core chlorophytes</taxon>
        <taxon>Chlorodendrophyceae</taxon>
        <taxon>Chlorodendrales</taxon>
        <taxon>Chlorodendraceae</taxon>
        <taxon>Tetraselmis</taxon>
    </lineage>
</organism>
<evidence type="ECO:0000256" key="4">
    <source>
        <dbReference type="ARBA" id="ARBA00022679"/>
    </source>
</evidence>
<keyword evidence="7" id="KW-1133">Transmembrane helix</keyword>
<evidence type="ECO:0000256" key="5">
    <source>
        <dbReference type="ARBA" id="ARBA00022692"/>
    </source>
</evidence>
<evidence type="ECO:0000256" key="3">
    <source>
        <dbReference type="ARBA" id="ARBA00022676"/>
    </source>
</evidence>
<keyword evidence="10" id="KW-0325">Glycoprotein</keyword>
<evidence type="ECO:0000256" key="9">
    <source>
        <dbReference type="ARBA" id="ARBA00023136"/>
    </source>
</evidence>
<sequence length="131" mass="14467">MVAELHEQDLNVTAASNHLHFYANHLLTAFKTCLEKRSHVGHVDKATSGIKAVLTALHLCDHVSVYGVGDSTLESKDIPYQYFTLDGTWSGRVEVSSHHNLSLEEDFLHALARGGIIRHCRYSGCRGDPVA</sequence>
<keyword evidence="4" id="KW-0808">Transferase</keyword>
<dbReference type="GO" id="GO:0008373">
    <property type="term" value="F:sialyltransferase activity"/>
    <property type="evidence" value="ECO:0007669"/>
    <property type="project" value="InterPro"/>
</dbReference>
<evidence type="ECO:0000256" key="1">
    <source>
        <dbReference type="ARBA" id="ARBA00004323"/>
    </source>
</evidence>
<accession>A0A7S1T181</accession>
<gene>
    <name evidence="11" type="ORF">TCHU04912_LOCUS15208</name>
</gene>
<dbReference type="AlphaFoldDB" id="A0A7S1T181"/>
<proteinExistence type="inferred from homology"/>
<comment type="similarity">
    <text evidence="2">Belongs to the glycosyltransferase 29 family.</text>
</comment>
<dbReference type="GO" id="GO:0000139">
    <property type="term" value="C:Golgi membrane"/>
    <property type="evidence" value="ECO:0007669"/>
    <property type="project" value="UniProtKB-SubCell"/>
</dbReference>
<keyword evidence="5" id="KW-0812">Transmembrane</keyword>
<dbReference type="InterPro" id="IPR038578">
    <property type="entry name" value="GT29-like_sf"/>
</dbReference>
<comment type="subcellular location">
    <subcellularLocation>
        <location evidence="1">Golgi apparatus membrane</location>
        <topology evidence="1">Single-pass type II membrane protein</topology>
    </subcellularLocation>
</comment>
<name>A0A7S1T181_9CHLO</name>
<reference evidence="11" key="1">
    <citation type="submission" date="2021-01" db="EMBL/GenBank/DDBJ databases">
        <authorList>
            <person name="Corre E."/>
            <person name="Pelletier E."/>
            <person name="Niang G."/>
            <person name="Scheremetjew M."/>
            <person name="Finn R."/>
            <person name="Kale V."/>
            <person name="Holt S."/>
            <person name="Cochrane G."/>
            <person name="Meng A."/>
            <person name="Brown T."/>
            <person name="Cohen L."/>
        </authorList>
    </citation>
    <scope>NUCLEOTIDE SEQUENCE</scope>
    <source>
        <strain evidence="11">PLY429</strain>
    </source>
</reference>
<dbReference type="Gene3D" id="3.90.1480.20">
    <property type="entry name" value="Glycosyl transferase family 29"/>
    <property type="match status" value="1"/>
</dbReference>
<keyword evidence="3" id="KW-0328">Glycosyltransferase</keyword>
<dbReference type="Pfam" id="PF00777">
    <property type="entry name" value="Glyco_transf_29"/>
    <property type="match status" value="1"/>
</dbReference>
<evidence type="ECO:0000256" key="8">
    <source>
        <dbReference type="ARBA" id="ARBA00023034"/>
    </source>
</evidence>
<keyword evidence="9" id="KW-0472">Membrane</keyword>
<keyword evidence="8" id="KW-0333">Golgi apparatus</keyword>
<evidence type="ECO:0000313" key="11">
    <source>
        <dbReference type="EMBL" id="CAD9212969.1"/>
    </source>
</evidence>
<dbReference type="InterPro" id="IPR001675">
    <property type="entry name" value="Glyco_trans_29"/>
</dbReference>
<evidence type="ECO:0000256" key="7">
    <source>
        <dbReference type="ARBA" id="ARBA00022989"/>
    </source>
</evidence>
<evidence type="ECO:0000256" key="6">
    <source>
        <dbReference type="ARBA" id="ARBA00022968"/>
    </source>
</evidence>
<dbReference type="EMBL" id="HBGG01029329">
    <property type="protein sequence ID" value="CAD9212969.1"/>
    <property type="molecule type" value="Transcribed_RNA"/>
</dbReference>
<protein>
    <submittedName>
        <fullName evidence="11">Uncharacterized protein</fullName>
    </submittedName>
</protein>
<evidence type="ECO:0000256" key="10">
    <source>
        <dbReference type="ARBA" id="ARBA00023180"/>
    </source>
</evidence>
<evidence type="ECO:0000256" key="2">
    <source>
        <dbReference type="ARBA" id="ARBA00006003"/>
    </source>
</evidence>
<keyword evidence="6" id="KW-0735">Signal-anchor</keyword>